<gene>
    <name evidence="8" type="primary">stp_1</name>
    <name evidence="8" type="ORF">RUM4293_00848</name>
</gene>
<protein>
    <submittedName>
        <fullName evidence="8">Spectinomycin tetracycline efflux pump</fullName>
    </submittedName>
</protein>
<feature type="domain" description="Major facilitator superfamily (MFS) profile" evidence="7">
    <location>
        <begin position="8"/>
        <end position="503"/>
    </location>
</feature>
<feature type="transmembrane region" description="Helical" evidence="6">
    <location>
        <begin position="45"/>
        <end position="62"/>
    </location>
</feature>
<dbReference type="PANTHER" id="PTHR42718">
    <property type="entry name" value="MAJOR FACILITATOR SUPERFAMILY MULTIDRUG TRANSPORTER MFSC"/>
    <property type="match status" value="1"/>
</dbReference>
<feature type="transmembrane region" description="Helical" evidence="6">
    <location>
        <begin position="74"/>
        <end position="93"/>
    </location>
</feature>
<comment type="subcellular location">
    <subcellularLocation>
        <location evidence="1">Membrane</location>
        <topology evidence="1">Multi-pass membrane protein</topology>
    </subcellularLocation>
</comment>
<feature type="transmembrane region" description="Helical" evidence="6">
    <location>
        <begin position="296"/>
        <end position="317"/>
    </location>
</feature>
<evidence type="ECO:0000256" key="2">
    <source>
        <dbReference type="ARBA" id="ARBA00022448"/>
    </source>
</evidence>
<dbReference type="InterPro" id="IPR036259">
    <property type="entry name" value="MFS_trans_sf"/>
</dbReference>
<evidence type="ECO:0000313" key="9">
    <source>
        <dbReference type="Proteomes" id="UP000050786"/>
    </source>
</evidence>
<evidence type="ECO:0000256" key="4">
    <source>
        <dbReference type="ARBA" id="ARBA00022989"/>
    </source>
</evidence>
<evidence type="ECO:0000256" key="1">
    <source>
        <dbReference type="ARBA" id="ARBA00004141"/>
    </source>
</evidence>
<organism evidence="8 9">
    <name type="scientific">Ruegeria atlantica</name>
    <dbReference type="NCBI Taxonomy" id="81569"/>
    <lineage>
        <taxon>Bacteria</taxon>
        <taxon>Pseudomonadati</taxon>
        <taxon>Pseudomonadota</taxon>
        <taxon>Alphaproteobacteria</taxon>
        <taxon>Rhodobacterales</taxon>
        <taxon>Roseobacteraceae</taxon>
        <taxon>Ruegeria</taxon>
    </lineage>
</organism>
<evidence type="ECO:0000259" key="7">
    <source>
        <dbReference type="PROSITE" id="PS50850"/>
    </source>
</evidence>
<dbReference type="GO" id="GO:0022857">
    <property type="term" value="F:transmembrane transporter activity"/>
    <property type="evidence" value="ECO:0007669"/>
    <property type="project" value="InterPro"/>
</dbReference>
<dbReference type="GO" id="GO:0016020">
    <property type="term" value="C:membrane"/>
    <property type="evidence" value="ECO:0007669"/>
    <property type="project" value="UniProtKB-SubCell"/>
</dbReference>
<keyword evidence="5 6" id="KW-0472">Membrane</keyword>
<feature type="transmembrane region" description="Helical" evidence="6">
    <location>
        <begin position="131"/>
        <end position="151"/>
    </location>
</feature>
<dbReference type="Proteomes" id="UP000050786">
    <property type="component" value="Unassembled WGS sequence"/>
</dbReference>
<reference evidence="9" key="1">
    <citation type="submission" date="2015-09" db="EMBL/GenBank/DDBJ databases">
        <authorList>
            <person name="Rodrigo-Torres L."/>
            <person name="Arahal D.R."/>
        </authorList>
    </citation>
    <scope>NUCLEOTIDE SEQUENCE [LARGE SCALE GENOMIC DNA]</scope>
    <source>
        <strain evidence="9">CECT 4293</strain>
    </source>
</reference>
<dbReference type="Gene3D" id="1.20.1250.20">
    <property type="entry name" value="MFS general substrate transporter like domains"/>
    <property type="match status" value="1"/>
</dbReference>
<keyword evidence="9" id="KW-1185">Reference proteome</keyword>
<evidence type="ECO:0000256" key="6">
    <source>
        <dbReference type="SAM" id="Phobius"/>
    </source>
</evidence>
<dbReference type="CDD" id="cd17321">
    <property type="entry name" value="MFS_MMR_MDR_like"/>
    <property type="match status" value="1"/>
</dbReference>
<feature type="transmembrane region" description="Helical" evidence="6">
    <location>
        <begin position="220"/>
        <end position="242"/>
    </location>
</feature>
<feature type="transmembrane region" description="Helical" evidence="6">
    <location>
        <begin position="263"/>
        <end position="284"/>
    </location>
</feature>
<dbReference type="Pfam" id="PF07690">
    <property type="entry name" value="MFS_1"/>
    <property type="match status" value="1"/>
</dbReference>
<name>A0A0N7LNB6_9RHOB</name>
<keyword evidence="3 6" id="KW-0812">Transmembrane</keyword>
<feature type="transmembrane region" description="Helical" evidence="6">
    <location>
        <begin position="329"/>
        <end position="354"/>
    </location>
</feature>
<evidence type="ECO:0000256" key="5">
    <source>
        <dbReference type="ARBA" id="ARBA00023136"/>
    </source>
</evidence>
<dbReference type="RefSeq" id="WP_058272089.1">
    <property type="nucleotide sequence ID" value="NZ_CYPS01000011.1"/>
</dbReference>
<dbReference type="SUPFAM" id="SSF103473">
    <property type="entry name" value="MFS general substrate transporter"/>
    <property type="match status" value="1"/>
</dbReference>
<evidence type="ECO:0000313" key="8">
    <source>
        <dbReference type="EMBL" id="CUH41964.1"/>
    </source>
</evidence>
<dbReference type="PROSITE" id="PS50850">
    <property type="entry name" value="MFS"/>
    <property type="match status" value="1"/>
</dbReference>
<dbReference type="AlphaFoldDB" id="A0A0N7LNB6"/>
<accession>A0A0N7LNB6</accession>
<feature type="transmembrane region" description="Helical" evidence="6">
    <location>
        <begin position="99"/>
        <end position="119"/>
    </location>
</feature>
<dbReference type="InterPro" id="IPR011701">
    <property type="entry name" value="MFS"/>
</dbReference>
<feature type="transmembrane region" description="Helical" evidence="6">
    <location>
        <begin position="360"/>
        <end position="382"/>
    </location>
</feature>
<dbReference type="InterPro" id="IPR020846">
    <property type="entry name" value="MFS_dom"/>
</dbReference>
<dbReference type="EMBL" id="CYPS01000011">
    <property type="protein sequence ID" value="CUH41964.1"/>
    <property type="molecule type" value="Genomic_DNA"/>
</dbReference>
<dbReference type="PANTHER" id="PTHR42718:SF9">
    <property type="entry name" value="MAJOR FACILITATOR SUPERFAMILY MULTIDRUG TRANSPORTER MFSC"/>
    <property type="match status" value="1"/>
</dbReference>
<keyword evidence="4 6" id="KW-1133">Transmembrane helix</keyword>
<keyword evidence="2" id="KW-0813">Transport</keyword>
<feature type="transmembrane region" description="Helical" evidence="6">
    <location>
        <begin position="9"/>
        <end position="33"/>
    </location>
</feature>
<evidence type="ECO:0000256" key="3">
    <source>
        <dbReference type="ARBA" id="ARBA00022692"/>
    </source>
</evidence>
<feature type="transmembrane region" description="Helical" evidence="6">
    <location>
        <begin position="479"/>
        <end position="498"/>
    </location>
</feature>
<dbReference type="Gene3D" id="1.20.1720.10">
    <property type="entry name" value="Multidrug resistance protein D"/>
    <property type="match status" value="1"/>
</dbReference>
<feature type="transmembrane region" description="Helical" evidence="6">
    <location>
        <begin position="163"/>
        <end position="183"/>
    </location>
</feature>
<proteinExistence type="predicted"/>
<feature type="transmembrane region" description="Helical" evidence="6">
    <location>
        <begin position="195"/>
        <end position="214"/>
    </location>
</feature>
<feature type="transmembrane region" description="Helical" evidence="6">
    <location>
        <begin position="389"/>
        <end position="416"/>
    </location>
</feature>
<sequence length="508" mass="54182">MDRSSIVKVIALMVTGFGIGIDFTGALILVPAIENSFDADITSTQWVLNIYALFFAMTMVAGGRMGDMFGHRKMMIIGLAIFLFASVMCFVSPSLDFLIAARALQGIGSGCVWPCTLAFGATKVSRPEHRAMIMGMILAGVTSGNVFGPLISGAAVSFGDWRLFFLANVLFSTISMVTALILMERETQHKQGEHIDFAGIGVLSFAVLLLLYGLDIGADWGWTSVPLLMLFFVSAALFFFFPQVEKRVKEPLLLPQMMQNREFRITLGLNMFNVSAAFVGLLYFPQYMQKVLGWSVFESAIGLAPLTLLLAVGSIVSGTLYNDFGPKRLLFWGYLIATTGALSIIILPAGLGYFQILPGMAMIGLGATLTVGPSGTAAVCAVKPERAGLVGGLSFMTHLVYGAISVAFATAIMYVVSLSSLSKQLVADGINMSATDQKAINGGTLTTGTARAIIEKLSSEEADKVKSAVAAAFDAGMNMAFVFAAISVSIGIVLAMMLDEEQLHKVEG</sequence>